<feature type="compositionally biased region" description="Pro residues" evidence="3">
    <location>
        <begin position="341"/>
        <end position="350"/>
    </location>
</feature>
<dbReference type="PANTHER" id="PTHR11188:SF176">
    <property type="entry name" value="ARRESTIN DOMAIN-CONTAINING PROTEIN 1"/>
    <property type="match status" value="1"/>
</dbReference>
<reference evidence="6" key="1">
    <citation type="submission" date="2025-08" db="UniProtKB">
        <authorList>
            <consortium name="RefSeq"/>
        </authorList>
    </citation>
    <scope>IDENTIFICATION</scope>
    <source>
        <tissue evidence="6">Whole larvae</tissue>
    </source>
</reference>
<comment type="similarity">
    <text evidence="1">Belongs to the arrestin family.</text>
</comment>
<dbReference type="RefSeq" id="XP_052752331.1">
    <property type="nucleotide sequence ID" value="XM_052896371.1"/>
</dbReference>
<dbReference type="InterPro" id="IPR014756">
    <property type="entry name" value="Ig_E-set"/>
</dbReference>
<dbReference type="InterPro" id="IPR011021">
    <property type="entry name" value="Arrestin-like_N"/>
</dbReference>
<accession>A0ABM3MLV1</accession>
<evidence type="ECO:0000259" key="4">
    <source>
        <dbReference type="SMART" id="SM01017"/>
    </source>
</evidence>
<evidence type="ECO:0000313" key="6">
    <source>
        <dbReference type="RefSeq" id="XP_052752331.1"/>
    </source>
</evidence>
<dbReference type="InterPro" id="IPR014752">
    <property type="entry name" value="Arrestin-like_C"/>
</dbReference>
<feature type="region of interest" description="Disordered" evidence="3">
    <location>
        <begin position="335"/>
        <end position="355"/>
    </location>
</feature>
<evidence type="ECO:0000256" key="1">
    <source>
        <dbReference type="ARBA" id="ARBA00005298"/>
    </source>
</evidence>
<sequence length="431" mass="48055">MHQTMEAGFKNGVISLNERAGIYYAGQEISGALNFKLEHTLTFRAITLQITGAGRVQWIEKETIKYHDMKHYGETMYKGTEEYFNHVQILCGGQGVSQLQPQDYTLTFKFQIPHSAPSSFKGNHGYVCYHIVAYIEFLDPLMPCEEVMREIQVIAPYRLYKSRLSINEPITLIFDEMYSSGCLCEPNPLHITIVLSRSGFCPGDTVPITVKAVNESGVKVLAIIFEISDETLANIQVTRYRSQRPRAEMSPAAVVLAEGRTAPLAAHARRSFSCDLKIPQMMVYDLRNCSLIDVLYYFKATIKLSGFNSNREQVSEIQLGMIPLDKKSVAWDTSFADQLPKSPPPDPSTPTTPGITAFEPGFKVTPVPVMSSFQITKPYPVEIGFRVSNTDLSNTLYGYHAPYNHDGAPGGNLTNNEPPYPLSQPSAPSML</sequence>
<keyword evidence="2" id="KW-0716">Sensory transduction</keyword>
<dbReference type="PANTHER" id="PTHR11188">
    <property type="entry name" value="ARRESTIN DOMAIN CONTAINING PROTEIN"/>
    <property type="match status" value="1"/>
</dbReference>
<gene>
    <name evidence="6" type="primary">LOC113514755</name>
</gene>
<dbReference type="Pfam" id="PF00339">
    <property type="entry name" value="Arrestin_N"/>
    <property type="match status" value="1"/>
</dbReference>
<proteinExistence type="inferred from homology"/>
<dbReference type="SMART" id="SM01017">
    <property type="entry name" value="Arrestin_C"/>
    <property type="match status" value="1"/>
</dbReference>
<feature type="region of interest" description="Disordered" evidence="3">
    <location>
        <begin position="408"/>
        <end position="431"/>
    </location>
</feature>
<protein>
    <submittedName>
        <fullName evidence="6">Arrestin domain-containing protein 2-like</fullName>
    </submittedName>
</protein>
<dbReference type="SUPFAM" id="SSF81296">
    <property type="entry name" value="E set domains"/>
    <property type="match status" value="2"/>
</dbReference>
<feature type="compositionally biased region" description="Polar residues" evidence="3">
    <location>
        <begin position="412"/>
        <end position="431"/>
    </location>
</feature>
<name>A0ABM3MLV1_GALME</name>
<evidence type="ECO:0000313" key="5">
    <source>
        <dbReference type="Proteomes" id="UP001652740"/>
    </source>
</evidence>
<feature type="domain" description="Arrestin C-terminal-like" evidence="4">
    <location>
        <begin position="185"/>
        <end position="324"/>
    </location>
</feature>
<dbReference type="Gene3D" id="2.60.40.640">
    <property type="match status" value="2"/>
</dbReference>
<keyword evidence="5" id="KW-1185">Reference proteome</keyword>
<dbReference type="Pfam" id="PF02752">
    <property type="entry name" value="Arrestin_C"/>
    <property type="match status" value="1"/>
</dbReference>
<evidence type="ECO:0000256" key="3">
    <source>
        <dbReference type="SAM" id="MobiDB-lite"/>
    </source>
</evidence>
<dbReference type="InterPro" id="IPR011022">
    <property type="entry name" value="Arrestin_C-like"/>
</dbReference>
<dbReference type="GeneID" id="113514755"/>
<dbReference type="InterPro" id="IPR050357">
    <property type="entry name" value="Arrestin_domain-protein"/>
</dbReference>
<dbReference type="Proteomes" id="UP001652740">
    <property type="component" value="Unplaced"/>
</dbReference>
<evidence type="ECO:0000256" key="2">
    <source>
        <dbReference type="ARBA" id="ARBA00022606"/>
    </source>
</evidence>
<organism evidence="5 6">
    <name type="scientific">Galleria mellonella</name>
    <name type="common">Greater wax moth</name>
    <dbReference type="NCBI Taxonomy" id="7137"/>
    <lineage>
        <taxon>Eukaryota</taxon>
        <taxon>Metazoa</taxon>
        <taxon>Ecdysozoa</taxon>
        <taxon>Arthropoda</taxon>
        <taxon>Hexapoda</taxon>
        <taxon>Insecta</taxon>
        <taxon>Pterygota</taxon>
        <taxon>Neoptera</taxon>
        <taxon>Endopterygota</taxon>
        <taxon>Lepidoptera</taxon>
        <taxon>Glossata</taxon>
        <taxon>Ditrysia</taxon>
        <taxon>Pyraloidea</taxon>
        <taxon>Pyralidae</taxon>
        <taxon>Galleriinae</taxon>
        <taxon>Galleria</taxon>
    </lineage>
</organism>